<dbReference type="GeneID" id="9952774"/>
<evidence type="ECO:0000313" key="1">
    <source>
        <dbReference type="EMBL" id="EFO13245.1"/>
    </source>
</evidence>
<dbReference type="EMBL" id="JH713814">
    <property type="protein sequence ID" value="EFO13245.1"/>
    <property type="molecule type" value="Genomic_DNA"/>
</dbReference>
<sequence>MLSAVELLLYERRERHRRQKVVFGRDNLEFGDFASSREQINITHGVLDFHVSGPQVEYMKFSCPTGFHLLYGLKRLCYGGNSFFTGNMLNCCVFNYMVGKLKRVWKCSDYRFRMEVLSVRSVWPSVLN</sequence>
<name>A0A1S0TG07_LOALO</name>
<dbReference type="KEGG" id="loa:LOAG_15283"/>
<dbReference type="RefSeq" id="XP_003150823.1">
    <property type="nucleotide sequence ID" value="XM_003150775.1"/>
</dbReference>
<proteinExistence type="predicted"/>
<reference evidence="1" key="1">
    <citation type="submission" date="2012-04" db="EMBL/GenBank/DDBJ databases">
        <title>The Genome Sequence of Loa loa.</title>
        <authorList>
            <consortium name="The Broad Institute Genome Sequencing Platform"/>
            <consortium name="Broad Institute Genome Sequencing Center for Infectious Disease"/>
            <person name="Nutman T.B."/>
            <person name="Fink D.L."/>
            <person name="Russ C."/>
            <person name="Young S."/>
            <person name="Zeng Q."/>
            <person name="Gargeya S."/>
            <person name="Alvarado L."/>
            <person name="Berlin A."/>
            <person name="Chapman S.B."/>
            <person name="Chen Z."/>
            <person name="Freedman E."/>
            <person name="Gellesch M."/>
            <person name="Goldberg J."/>
            <person name="Griggs A."/>
            <person name="Gujja S."/>
            <person name="Heilman E.R."/>
            <person name="Heiman D."/>
            <person name="Howarth C."/>
            <person name="Mehta T."/>
            <person name="Neiman D."/>
            <person name="Pearson M."/>
            <person name="Roberts A."/>
            <person name="Saif S."/>
            <person name="Shea T."/>
            <person name="Shenoy N."/>
            <person name="Sisk P."/>
            <person name="Stolte C."/>
            <person name="Sykes S."/>
            <person name="White J."/>
            <person name="Yandava C."/>
            <person name="Haas B."/>
            <person name="Henn M.R."/>
            <person name="Nusbaum C."/>
            <person name="Birren B."/>
        </authorList>
    </citation>
    <scope>NUCLEOTIDE SEQUENCE [LARGE SCALE GENOMIC DNA]</scope>
</reference>
<accession>A0A1S0TG07</accession>
<dbReference type="CTD" id="9952774"/>
<dbReference type="AlphaFoldDB" id="A0A1S0TG07"/>
<protein>
    <submittedName>
        <fullName evidence="1">Uncharacterized protein</fullName>
    </submittedName>
</protein>
<dbReference type="InParanoid" id="A0A1S0TG07"/>
<organism evidence="1">
    <name type="scientific">Loa loa</name>
    <name type="common">Eye worm</name>
    <name type="synonym">Filaria loa</name>
    <dbReference type="NCBI Taxonomy" id="7209"/>
    <lineage>
        <taxon>Eukaryota</taxon>
        <taxon>Metazoa</taxon>
        <taxon>Ecdysozoa</taxon>
        <taxon>Nematoda</taxon>
        <taxon>Chromadorea</taxon>
        <taxon>Rhabditida</taxon>
        <taxon>Spirurina</taxon>
        <taxon>Spiruromorpha</taxon>
        <taxon>Filarioidea</taxon>
        <taxon>Onchocercidae</taxon>
        <taxon>Loa</taxon>
    </lineage>
</organism>
<gene>
    <name evidence="1" type="ORF">LOAG_15283</name>
</gene>